<protein>
    <submittedName>
        <fullName evidence="1">Uncharacterized protein</fullName>
    </submittedName>
</protein>
<accession>A0A2I7N5Q7</accession>
<dbReference type="RefSeq" id="WP_102950854.1">
    <property type="nucleotide sequence ID" value="NZ_CP024847.1"/>
</dbReference>
<name>A0A2I7N5Q7_9NEIS</name>
<dbReference type="EMBL" id="CP024847">
    <property type="protein sequence ID" value="AUR51555.1"/>
    <property type="molecule type" value="Genomic_DNA"/>
</dbReference>
<dbReference type="Proteomes" id="UP000236655">
    <property type="component" value="Chromosome"/>
</dbReference>
<evidence type="ECO:0000313" key="2">
    <source>
        <dbReference type="Proteomes" id="UP000236655"/>
    </source>
</evidence>
<keyword evidence="2" id="KW-1185">Reference proteome</keyword>
<gene>
    <name evidence="1" type="ORF">CUN60_04375</name>
</gene>
<proteinExistence type="predicted"/>
<evidence type="ECO:0000313" key="1">
    <source>
        <dbReference type="EMBL" id="AUR51555.1"/>
    </source>
</evidence>
<sequence>MIVHVAKDELIWEEVNHHVLNRVTAEVVNMFHAEALYYKNDDLSVRSTFKLQEKKEGDKPYSVNLVSYTHVGPDLMRLEFTETRHIGDYGSIEEAKEAVHHYFYKHLHPKHSHHHHF</sequence>
<dbReference type="KEGG" id="nba:CUN60_04375"/>
<reference evidence="2" key="1">
    <citation type="submission" date="2017-11" db="EMBL/GenBank/DDBJ databases">
        <authorList>
            <person name="Chan K.G."/>
            <person name="Lee L.S."/>
        </authorList>
    </citation>
    <scope>NUCLEOTIDE SEQUENCE [LARGE SCALE GENOMIC DNA]</scope>
    <source>
        <strain evidence="2">DSM 100970</strain>
    </source>
</reference>
<dbReference type="AlphaFoldDB" id="A0A2I7N5Q7"/>
<organism evidence="1 2">
    <name type="scientific">Aquella oligotrophica</name>
    <dbReference type="NCBI Taxonomy" id="2067065"/>
    <lineage>
        <taxon>Bacteria</taxon>
        <taxon>Pseudomonadati</taxon>
        <taxon>Pseudomonadota</taxon>
        <taxon>Betaproteobacteria</taxon>
        <taxon>Neisseriales</taxon>
        <taxon>Neisseriaceae</taxon>
        <taxon>Aquella</taxon>
    </lineage>
</organism>